<dbReference type="KEGG" id="hbh:E4T21_15375"/>
<dbReference type="EMBL" id="CP038437">
    <property type="protein sequence ID" value="QEM82772.1"/>
    <property type="molecule type" value="Genomic_DNA"/>
</dbReference>
<organism evidence="1 2">
    <name type="scientific">Halomonas binhaiensis</name>
    <dbReference type="NCBI Taxonomy" id="2562282"/>
    <lineage>
        <taxon>Bacteria</taxon>
        <taxon>Pseudomonadati</taxon>
        <taxon>Pseudomonadota</taxon>
        <taxon>Gammaproteobacteria</taxon>
        <taxon>Oceanospirillales</taxon>
        <taxon>Halomonadaceae</taxon>
        <taxon>Halomonas</taxon>
    </lineage>
</organism>
<name>A0A5C1NGF4_9GAMM</name>
<dbReference type="AlphaFoldDB" id="A0A5C1NGF4"/>
<evidence type="ECO:0000313" key="2">
    <source>
        <dbReference type="Proteomes" id="UP000324285"/>
    </source>
</evidence>
<evidence type="ECO:0008006" key="3">
    <source>
        <dbReference type="Google" id="ProtNLM"/>
    </source>
</evidence>
<sequence length="240" mass="27650">MTDMFPTFFFRLMSNVRATCPGRLFRRTSLATALLAFSLVALPVLAQASALRAFDANYHLSVDGWPDANIHHSLKREGDHWRSSMESSLAIAKGRESSQFSDNGDQLRALGYRSDYRFLRMGKDYSLNRSQLTNRPDRQTALVELSRLAQEQDCQDGCELNYVDHKGRNEDGVWRRVADIPLQVDGKRVQAPTVELRDKDKDDRYMRISFHPQIPGLLLRLDFFKDGDRVSRLRLTRLNQ</sequence>
<dbReference type="RefSeq" id="WP_149285895.1">
    <property type="nucleotide sequence ID" value="NZ_CP038437.2"/>
</dbReference>
<evidence type="ECO:0000313" key="1">
    <source>
        <dbReference type="EMBL" id="QEM82772.1"/>
    </source>
</evidence>
<proteinExistence type="predicted"/>
<reference evidence="1" key="1">
    <citation type="submission" date="2021-02" db="EMBL/GenBank/DDBJ databases">
        <title>Strain Y2R2, a novel species of the genus Halomonas.</title>
        <authorList>
            <person name="Huang H."/>
        </authorList>
    </citation>
    <scope>NUCLEOTIDE SEQUENCE</scope>
    <source>
        <strain evidence="1">Y2R2</strain>
    </source>
</reference>
<keyword evidence="2" id="KW-1185">Reference proteome</keyword>
<protein>
    <recommendedName>
        <fullName evidence="3">DUF3108 domain-containing protein</fullName>
    </recommendedName>
</protein>
<accession>A0A5C1NGF4</accession>
<gene>
    <name evidence="1" type="ORF">E4T21_15375</name>
</gene>
<dbReference type="OrthoDB" id="25491at2"/>
<dbReference type="Proteomes" id="UP000324285">
    <property type="component" value="Chromosome"/>
</dbReference>